<dbReference type="EMBL" id="NAJL01000020">
    <property type="protein sequence ID" value="TKA27956.1"/>
    <property type="molecule type" value="Genomic_DNA"/>
</dbReference>
<feature type="domain" description="Programmed cell death protein 2 C-terminal" evidence="2">
    <location>
        <begin position="280"/>
        <end position="413"/>
    </location>
</feature>
<keyword evidence="4" id="KW-1185">Reference proteome</keyword>
<dbReference type="InterPro" id="IPR007320">
    <property type="entry name" value="PDCD2_C"/>
</dbReference>
<evidence type="ECO:0000313" key="3">
    <source>
        <dbReference type="EMBL" id="TKA27956.1"/>
    </source>
</evidence>
<comment type="caution">
    <text evidence="3">The sequence shown here is derived from an EMBL/GenBank/DDBJ whole genome shotgun (WGS) entry which is preliminary data.</text>
</comment>
<dbReference type="PANTHER" id="PTHR47524">
    <property type="entry name" value="20S RRNA ACCUMULATION PROTEIN 4"/>
    <property type="match status" value="1"/>
</dbReference>
<evidence type="ECO:0000259" key="2">
    <source>
        <dbReference type="Pfam" id="PF04194"/>
    </source>
</evidence>
<dbReference type="GO" id="GO:0030490">
    <property type="term" value="P:maturation of SSU-rRNA"/>
    <property type="evidence" value="ECO:0007669"/>
    <property type="project" value="TreeGrafter"/>
</dbReference>
<dbReference type="OrthoDB" id="443682at2759"/>
<dbReference type="PANTHER" id="PTHR47524:SF1">
    <property type="entry name" value="20S RRNA ACCUMULATION PROTEIN 4"/>
    <property type="match status" value="1"/>
</dbReference>
<feature type="compositionally biased region" description="Polar residues" evidence="1">
    <location>
        <begin position="146"/>
        <end position="167"/>
    </location>
</feature>
<proteinExistence type="predicted"/>
<dbReference type="Proteomes" id="UP000308549">
    <property type="component" value="Unassembled WGS sequence"/>
</dbReference>
<feature type="region of interest" description="Disordered" evidence="1">
    <location>
        <begin position="143"/>
        <end position="183"/>
    </location>
</feature>
<dbReference type="GO" id="GO:0005737">
    <property type="term" value="C:cytoplasm"/>
    <property type="evidence" value="ECO:0007669"/>
    <property type="project" value="InterPro"/>
</dbReference>
<dbReference type="Pfam" id="PF04194">
    <property type="entry name" value="PDCD2_C"/>
    <property type="match status" value="1"/>
</dbReference>
<protein>
    <recommendedName>
        <fullName evidence="2">Programmed cell death protein 2 C-terminal domain-containing protein</fullName>
    </recommendedName>
</protein>
<dbReference type="AlphaFoldDB" id="A0A4U0U0T4"/>
<accession>A0A4U0U0T4</accession>
<evidence type="ECO:0000313" key="4">
    <source>
        <dbReference type="Proteomes" id="UP000308549"/>
    </source>
</evidence>
<sequence length="422" mass="45573">MADYDSDSSGAEDVATNVLLGYASKEPTVDEFSQLGGHPTWLDGSTAPSGTLVKCRTCNSLMNLLLQLHGDLPERFPGHERRLYLWACKRKACRRKEGSVRGFRAVKINQTHVNAAESPAVDSIDDENIKRNATKPTVNLGETLFGVQSPSGAQNNPFSTSAASTGTANPFASSSSPAAKEIQKPVSIEPLAETFAQKARISSPPPPKSTIPTPEPQEPWPERSAFPKPYQSSHVDADVEYLDTEPQDIPSNASLERGGAEGESSSNVLDDKAAFESSMDKTFQRFADRLSQNPEQILRYEYDGQPLLYSKKDSVGKMLAPALDDSGKVQVAKRANGGLSGLKVPKCTNCGAARVFELQLSPHAITELEADELSVEGMDWGTIILAVCSADCQEPGKAGGELGYVEEWIGVQWEEVAGSRRQ</sequence>
<feature type="region of interest" description="Disordered" evidence="1">
    <location>
        <begin position="198"/>
        <end position="232"/>
    </location>
</feature>
<reference evidence="3 4" key="1">
    <citation type="submission" date="2017-03" db="EMBL/GenBank/DDBJ databases">
        <title>Genomes of endolithic fungi from Antarctica.</title>
        <authorList>
            <person name="Coleine C."/>
            <person name="Masonjones S."/>
            <person name="Stajich J.E."/>
        </authorList>
    </citation>
    <scope>NUCLEOTIDE SEQUENCE [LARGE SCALE GENOMIC DNA]</scope>
    <source>
        <strain evidence="3 4">CCFEE 6315</strain>
    </source>
</reference>
<name>A0A4U0U0T4_9PEZI</name>
<evidence type="ECO:0000256" key="1">
    <source>
        <dbReference type="SAM" id="MobiDB-lite"/>
    </source>
</evidence>
<feature type="region of interest" description="Disordered" evidence="1">
    <location>
        <begin position="246"/>
        <end position="267"/>
    </location>
</feature>
<gene>
    <name evidence="3" type="ORF">B0A50_04022</name>
</gene>
<feature type="compositionally biased region" description="Pro residues" evidence="1">
    <location>
        <begin position="203"/>
        <end position="219"/>
    </location>
</feature>
<feature type="compositionally biased region" description="Low complexity" evidence="1">
    <location>
        <begin position="168"/>
        <end position="179"/>
    </location>
</feature>
<organism evidence="3 4">
    <name type="scientific">Salinomyces thailandicus</name>
    <dbReference type="NCBI Taxonomy" id="706561"/>
    <lineage>
        <taxon>Eukaryota</taxon>
        <taxon>Fungi</taxon>
        <taxon>Dikarya</taxon>
        <taxon>Ascomycota</taxon>
        <taxon>Pezizomycotina</taxon>
        <taxon>Dothideomycetes</taxon>
        <taxon>Dothideomycetidae</taxon>
        <taxon>Mycosphaerellales</taxon>
        <taxon>Teratosphaeriaceae</taxon>
        <taxon>Salinomyces</taxon>
    </lineage>
</organism>